<reference evidence="3" key="1">
    <citation type="journal article" date="2019" name="Int. J. Syst. Evol. Microbiol.">
        <title>The Global Catalogue of Microorganisms (GCM) 10K type strain sequencing project: providing services to taxonomists for standard genome sequencing and annotation.</title>
        <authorList>
            <consortium name="The Broad Institute Genomics Platform"/>
            <consortium name="The Broad Institute Genome Sequencing Center for Infectious Disease"/>
            <person name="Wu L."/>
            <person name="Ma J."/>
        </authorList>
    </citation>
    <scope>NUCLEOTIDE SEQUENCE [LARGE SCALE GENOMIC DNA]</scope>
    <source>
        <strain evidence="3">JCM 15575</strain>
    </source>
</reference>
<evidence type="ECO:0000313" key="2">
    <source>
        <dbReference type="EMBL" id="GAA1684744.1"/>
    </source>
</evidence>
<protein>
    <submittedName>
        <fullName evidence="2">CaiB/BaiF CoA-transferase family protein</fullName>
    </submittedName>
</protein>
<dbReference type="PANTHER" id="PTHR48207">
    <property type="entry name" value="SUCCINATE--HYDROXYMETHYLGLUTARATE COA-TRANSFERASE"/>
    <property type="match status" value="1"/>
</dbReference>
<accession>A0ABP4TAC4</accession>
<dbReference type="InterPro" id="IPR044855">
    <property type="entry name" value="CoA-Trfase_III_dom3_sf"/>
</dbReference>
<dbReference type="InterPro" id="IPR023606">
    <property type="entry name" value="CoA-Trfase_III_dom_1_sf"/>
</dbReference>
<sequence>MTNAPLAGVTVLSLEQAVAAPFATRQLADLGARVIKVERPEGDFARDYDTKVYGESSFFTWLNRGKESVVVDLKTADGIALIRRIIRTADVFVQNLAPGAVGRLGLDPLQLHAEEPSLIAASISGYGGGGPAEKKKAYDLLIQCEAGLVSVTGSPDAPAKVGISIADIAAGMYTYSGVLTALYEREKTGAGQVFEVSMLEALGEWMAQPYFYARYGGADPARAGARHASIAPYGPMACRDGTVFLGVQNDREWAALCRDVLNRPDLAEDHRFVGNTGRMAHRQDLEDVLAAAFSGIRVDEAEARLDAAGIANARLRTMQEFADHPQLEARRRWRDIATRSGVVRATVPPVTVFGREPLMGPVPAIGEHSEQIRAEFGAGGSA</sequence>
<evidence type="ECO:0000313" key="3">
    <source>
        <dbReference type="Proteomes" id="UP001500596"/>
    </source>
</evidence>
<dbReference type="RefSeq" id="WP_344055756.1">
    <property type="nucleotide sequence ID" value="NZ_BAAAPK010000001.1"/>
</dbReference>
<dbReference type="Gene3D" id="3.30.1540.10">
    <property type="entry name" value="formyl-coa transferase, domain 3"/>
    <property type="match status" value="1"/>
</dbReference>
<dbReference type="Proteomes" id="UP001500596">
    <property type="component" value="Unassembled WGS sequence"/>
</dbReference>
<organism evidence="2 3">
    <name type="scientific">Microbacterium lacus</name>
    <dbReference type="NCBI Taxonomy" id="415217"/>
    <lineage>
        <taxon>Bacteria</taxon>
        <taxon>Bacillati</taxon>
        <taxon>Actinomycetota</taxon>
        <taxon>Actinomycetes</taxon>
        <taxon>Micrococcales</taxon>
        <taxon>Microbacteriaceae</taxon>
        <taxon>Microbacterium</taxon>
    </lineage>
</organism>
<dbReference type="Gene3D" id="3.40.50.10540">
    <property type="entry name" value="Crotonobetainyl-coa:carnitine coa-transferase, domain 1"/>
    <property type="match status" value="1"/>
</dbReference>
<dbReference type="InterPro" id="IPR050483">
    <property type="entry name" value="CoA-transferase_III_domain"/>
</dbReference>
<proteinExistence type="predicted"/>
<dbReference type="InterPro" id="IPR003673">
    <property type="entry name" value="CoA-Trfase_fam_III"/>
</dbReference>
<dbReference type="SUPFAM" id="SSF89796">
    <property type="entry name" value="CoA-transferase family III (CaiB/BaiF)"/>
    <property type="match status" value="1"/>
</dbReference>
<dbReference type="EMBL" id="BAAAPK010000001">
    <property type="protein sequence ID" value="GAA1684744.1"/>
    <property type="molecule type" value="Genomic_DNA"/>
</dbReference>
<keyword evidence="1" id="KW-0808">Transferase</keyword>
<name>A0ABP4TAC4_9MICO</name>
<comment type="caution">
    <text evidence="2">The sequence shown here is derived from an EMBL/GenBank/DDBJ whole genome shotgun (WGS) entry which is preliminary data.</text>
</comment>
<dbReference type="PANTHER" id="PTHR48207:SF3">
    <property type="entry name" value="SUCCINATE--HYDROXYMETHYLGLUTARATE COA-TRANSFERASE"/>
    <property type="match status" value="1"/>
</dbReference>
<dbReference type="Pfam" id="PF02515">
    <property type="entry name" value="CoA_transf_3"/>
    <property type="match status" value="1"/>
</dbReference>
<gene>
    <name evidence="2" type="ORF">GCM10009807_30670</name>
</gene>
<evidence type="ECO:0000256" key="1">
    <source>
        <dbReference type="ARBA" id="ARBA00022679"/>
    </source>
</evidence>
<keyword evidence="3" id="KW-1185">Reference proteome</keyword>